<dbReference type="PATRIC" id="fig|523841.21.peg.1951"/>
<protein>
    <submittedName>
        <fullName evidence="1">Uncharacterized protein</fullName>
    </submittedName>
</protein>
<dbReference type="Proteomes" id="UP000027075">
    <property type="component" value="Chromosome"/>
</dbReference>
<evidence type="ECO:0000313" key="3">
    <source>
        <dbReference type="EMBL" id="EMA02827.1"/>
    </source>
</evidence>
<accession>I3R0Y8</accession>
<evidence type="ECO:0000313" key="1">
    <source>
        <dbReference type="EMBL" id="AFK17898.1"/>
    </source>
</evidence>
<dbReference type="OrthoDB" id="292923at2157"/>
<dbReference type="Proteomes" id="UP000006469">
    <property type="component" value="Chromosome"/>
</dbReference>
<gene>
    <name evidence="1" type="ordered locus">HFX_0157</name>
    <name evidence="2" type="ORF">BM92_08480</name>
    <name evidence="3" type="ORF">C439_09600</name>
    <name evidence="4" type="ORF">E6P09_03885</name>
</gene>
<dbReference type="EMBL" id="CP001868">
    <property type="protein sequence ID" value="AFK17898.1"/>
    <property type="molecule type" value="Genomic_DNA"/>
</dbReference>
<dbReference type="EMBL" id="AOLO01000007">
    <property type="protein sequence ID" value="EMA02827.1"/>
    <property type="molecule type" value="Genomic_DNA"/>
</dbReference>
<sequence>MNRRKALVSLGSLVFAPGCVSDGSEETTETESDTTTDDCGWPQFCDGSKMVEVTVNTGFSGEVVLKPGCRDEDIEIQPGETKALTRQVDAEECAITLYVDGEEVYHDTIQDYESTTLRVGSSGEVTAETIEL</sequence>
<reference evidence="3 6" key="3">
    <citation type="journal article" date="2014" name="PLoS Genet.">
        <title>Phylogenetically driven sequencing of extremely halophilic archaea reveals strategies for static and dynamic osmo-response.</title>
        <authorList>
            <person name="Becker E.A."/>
            <person name="Seitzer P.M."/>
            <person name="Tritt A."/>
            <person name="Larsen D."/>
            <person name="Krusor M."/>
            <person name="Yao A.I."/>
            <person name="Wu D."/>
            <person name="Madern D."/>
            <person name="Eisen J.A."/>
            <person name="Darling A.E."/>
            <person name="Facciotti M.T."/>
        </authorList>
    </citation>
    <scope>NUCLEOTIDE SEQUENCE [LARGE SCALE GENOMIC DNA]</scope>
    <source>
        <strain evidence="3">ATCC 33500</strain>
        <strain evidence="6">ATCC 33500 / DSM 1411 / JCM 8866 / NBRC 14739 / NCIMB 2177 / R-4</strain>
    </source>
</reference>
<proteinExistence type="predicted"/>
<dbReference type="KEGG" id="hme:HFX_0157"/>
<reference evidence="1" key="1">
    <citation type="journal article" date="2012" name="Appl. Environ. Microbiol.">
        <title>Identification of the haloarchaeal phasin (PhaP) that functions in polyhydroxyalkanoate accumulation and granule formation in Haloferax mediterranei.</title>
        <authorList>
            <person name="Cai S."/>
            <person name="Cai L."/>
            <person name="Liu H."/>
            <person name="Liu X."/>
            <person name="Han J."/>
            <person name="Zhou J."/>
            <person name="Xiang H."/>
        </authorList>
    </citation>
    <scope>NUCLEOTIDE SEQUENCE</scope>
    <source>
        <strain evidence="1">CGMCC 1.2087</strain>
    </source>
</reference>
<reference evidence="1" key="5">
    <citation type="submission" date="2014-05" db="EMBL/GenBank/DDBJ databases">
        <authorList>
            <person name="Wang L."/>
            <person name="Yang H."/>
            <person name="Xiang H."/>
        </authorList>
    </citation>
    <scope>NUCLEOTIDE SEQUENCE</scope>
    <source>
        <strain evidence="1">CGMCC 1.2087</strain>
    </source>
</reference>
<dbReference type="eggNOG" id="arCOG13585">
    <property type="taxonomic scope" value="Archaea"/>
</dbReference>
<evidence type="ECO:0000313" key="7">
    <source>
        <dbReference type="Proteomes" id="UP000027075"/>
    </source>
</evidence>
<organism evidence="1 5">
    <name type="scientific">Haloferax mediterranei (strain ATCC 33500 / DSM 1411 / JCM 8866 / NBRC 14739 / NCIMB 2177 / R-4)</name>
    <name type="common">Halobacterium mediterranei</name>
    <dbReference type="NCBI Taxonomy" id="523841"/>
    <lineage>
        <taxon>Archaea</taxon>
        <taxon>Methanobacteriati</taxon>
        <taxon>Methanobacteriota</taxon>
        <taxon>Stenosarchaea group</taxon>
        <taxon>Halobacteria</taxon>
        <taxon>Halobacteriales</taxon>
        <taxon>Haloferacaceae</taxon>
        <taxon>Haloferax</taxon>
    </lineage>
</organism>
<dbReference type="Proteomes" id="UP000011603">
    <property type="component" value="Unassembled WGS sequence"/>
</dbReference>
<dbReference type="HOGENOM" id="CLU_1912288_0_0_2"/>
<dbReference type="AlphaFoldDB" id="I3R0Y8"/>
<evidence type="ECO:0000313" key="8">
    <source>
        <dbReference type="Proteomes" id="UP000299011"/>
    </source>
</evidence>
<reference evidence="2 7" key="4">
    <citation type="submission" date="2014-04" db="EMBL/GenBank/DDBJ databases">
        <title>Transcriptional profiles of Haloferax mediterranei on the basis of nitrogen availability.</title>
        <authorList>
            <person name="Bautista V."/>
        </authorList>
    </citation>
    <scope>NUCLEOTIDE SEQUENCE [LARGE SCALE GENOMIC DNA]</scope>
    <source>
        <strain evidence="2">ATCC 33500</strain>
        <strain evidence="7">ATCC 33500 / DSM 1411 / JCM 8866 / NBRC 14739 / NCIMB 2177 / R-4</strain>
    </source>
</reference>
<evidence type="ECO:0000313" key="6">
    <source>
        <dbReference type="Proteomes" id="UP000011603"/>
    </source>
</evidence>
<dbReference type="EMBL" id="CP007551">
    <property type="protein sequence ID" value="AHZ22678.1"/>
    <property type="molecule type" value="Genomic_DNA"/>
</dbReference>
<keyword evidence="6" id="KW-1185">Reference proteome</keyword>
<evidence type="ECO:0000313" key="2">
    <source>
        <dbReference type="EMBL" id="AHZ22678.1"/>
    </source>
</evidence>
<dbReference type="EMBL" id="CP039139">
    <property type="protein sequence ID" value="QCQ74456.1"/>
    <property type="molecule type" value="Genomic_DNA"/>
</dbReference>
<evidence type="ECO:0000313" key="5">
    <source>
        <dbReference type="Proteomes" id="UP000006469"/>
    </source>
</evidence>
<dbReference type="RefSeq" id="WP_004058512.1">
    <property type="nucleotide sequence ID" value="NC_017941.2"/>
</dbReference>
<dbReference type="PaxDb" id="523841-HFX_0157"/>
<reference evidence="1 5" key="2">
    <citation type="journal article" date="2012" name="J. Bacteriol.">
        <title>Complete genome sequence of the metabolically versatile halophilic archaeon Haloferax mediterranei, a poly(3-hydroxybutyrate-co-3-hydroxyvalerate) producer.</title>
        <authorList>
            <person name="Han J."/>
            <person name="Zhang F."/>
            <person name="Hou J."/>
            <person name="Liu X."/>
            <person name="Li M."/>
            <person name="Liu H."/>
            <person name="Cai L."/>
            <person name="Zhang B."/>
            <person name="Chen Y."/>
            <person name="Zhou J."/>
            <person name="Hu S."/>
            <person name="Xiang H."/>
        </authorList>
    </citation>
    <scope>NUCLEOTIDE SEQUENCE [LARGE SCALE GENOMIC DNA]</scope>
    <source>
        <strain evidence="5">ATCC 33500 / DSM 1411 / JCM 8866 / NBRC 14739 / NCIMB 2177 / R-4</strain>
        <strain evidence="1">CGMCC 1.2087</strain>
    </source>
</reference>
<dbReference type="Proteomes" id="UP000299011">
    <property type="component" value="Chromosome"/>
</dbReference>
<evidence type="ECO:0000313" key="4">
    <source>
        <dbReference type="EMBL" id="QCQ74456.1"/>
    </source>
</evidence>
<reference evidence="4 8" key="6">
    <citation type="submission" date="2019-04" db="EMBL/GenBank/DDBJ databases">
        <title>Methylomes of two halophilic Archaea, Haloarcula marismortui and Haloferax mediterranei.</title>
        <authorList>
            <person name="DasSarma S."/>
            <person name="DasSarma P."/>
            <person name="DasSarma S."/>
            <person name="Fomenkov A."/>
            <person name="Vincze T."/>
            <person name="Anton B.P."/>
            <person name="Roberts R.J."/>
        </authorList>
    </citation>
    <scope>NUCLEOTIDE SEQUENCE [LARGE SCALE GENOMIC DNA]</scope>
    <source>
        <strain evidence="4">ATCC 33500</strain>
        <strain evidence="8">ATCC 33500 / DSM 1411 / JCM 8866 / NBRC 14739 / NCIMB 2177 / R-4</strain>
    </source>
</reference>
<dbReference type="GeneID" id="40155528"/>
<name>I3R0Y8_HALMT</name>